<dbReference type="GO" id="GO:0046872">
    <property type="term" value="F:metal ion binding"/>
    <property type="evidence" value="ECO:0007669"/>
    <property type="project" value="UniProtKB-KW"/>
</dbReference>
<dbReference type="SUPFAM" id="SSF56228">
    <property type="entry name" value="Aldehyde ferredoxin oxidoreductase, N-terminal domain"/>
    <property type="match status" value="1"/>
</dbReference>
<gene>
    <name evidence="8" type="ordered locus">Metev_1886</name>
</gene>
<dbReference type="GO" id="GO:0016625">
    <property type="term" value="F:oxidoreductase activity, acting on the aldehyde or oxo group of donors, iron-sulfur protein as acceptor"/>
    <property type="evidence" value="ECO:0007669"/>
    <property type="project" value="InterPro"/>
</dbReference>
<protein>
    <submittedName>
        <fullName evidence="8">Aldehyde ferredoxin oxidoreductase</fullName>
    </submittedName>
</protein>
<evidence type="ECO:0000256" key="6">
    <source>
        <dbReference type="ARBA" id="ARBA00023014"/>
    </source>
</evidence>
<dbReference type="InterPro" id="IPR001203">
    <property type="entry name" value="OxRdtase_Ald_Fedxn_C"/>
</dbReference>
<keyword evidence="6" id="KW-0411">Iron-sulfur</keyword>
<evidence type="ECO:0000259" key="7">
    <source>
        <dbReference type="SMART" id="SM00790"/>
    </source>
</evidence>
<name>D7EA46_METEZ</name>
<evidence type="ECO:0000256" key="3">
    <source>
        <dbReference type="ARBA" id="ARBA00022485"/>
    </source>
</evidence>
<dbReference type="SUPFAM" id="SSF48310">
    <property type="entry name" value="Aldehyde ferredoxin oxidoreductase, C-terminal domains"/>
    <property type="match status" value="1"/>
</dbReference>
<dbReference type="InterPro" id="IPR036021">
    <property type="entry name" value="Tungsten_al_ferr_oxy-like_C"/>
</dbReference>
<dbReference type="Gene3D" id="3.60.9.10">
    <property type="entry name" value="Aldehyde ferredoxin oxidoreductase, N-terminal domain"/>
    <property type="match status" value="1"/>
</dbReference>
<keyword evidence="4" id="KW-0479">Metal-binding</keyword>
<sequence length="667" mass="76606">MSVSEEKKNYKVRSLSLNPCDKTKTVSFVDKDIVGPVDWGLKNHFDYRSYEYSEYSKNNVLCFGLGKLAGSKLPGTQRLIFSFRSPLWKGFFVSALGGAAHVFKRVGVDYVTIEGRSEKPSIIVLKGRKEGYVDVEFHEITENKLLNVYKGYNGKEGVYALSEYLISNFSSKYNNDYRCMVVGPGSLYSNMGATFSATLKNNEMVVGSEEWAGRGGSGSVLYQGHGVAGIVFGGEMERIFPGVDLSDLDNVKDILDTYYNESYIKVIKKRTTKYRYNPKIESGGTFGSNIHCLGEFIPLMNWKMIYMPRDERINIHEKLLDKYWKPFNKESMEPRNWTTCGEPCPVVCKKHRKGQHVDYEPYEADGPLAGSYEIHKTDVSVKKIDTIGIDAIEFGNLSAWILELISERLLSSKELGLSANPRFDMKNFDYEKDSEINANLVAELADNVAYGKTEVCKVLRQGIRKSASKFDEMFKERIKNHSSGYNSYKDFAVYVPFGEDGCIAPTMYWAVGNFVPVPIQGKYLTYYQFGFFDPETLAEECFKKAVYELYSENTGMCRFHRNWATEVIPLLLKKAWDIDIDKSHNEEIIKKMVEYDKKAGIKPSFWDSHRVLDIVAYGAKEFGNMKWWNEFENDKINTARKYWEMFLKSYEDKLGISWDYDYQIKQK</sequence>
<dbReference type="GO" id="GO:0051539">
    <property type="term" value="F:4 iron, 4 sulfur cluster binding"/>
    <property type="evidence" value="ECO:0007669"/>
    <property type="project" value="UniProtKB-KW"/>
</dbReference>
<reference evidence="8 9" key="1">
    <citation type="submission" date="2010-06" db="EMBL/GenBank/DDBJ databases">
        <title>Complete sequence chromosome of Methanohalobium evestigatum Z-7303.</title>
        <authorList>
            <consortium name="US DOE Joint Genome Institute"/>
            <person name="Lucas S."/>
            <person name="Copeland A."/>
            <person name="Lapidus A."/>
            <person name="Cheng J.-F."/>
            <person name="Bruce D."/>
            <person name="Goodwin L."/>
            <person name="Pitluck S."/>
            <person name="Saunders E."/>
            <person name="Detter J.C."/>
            <person name="Han C."/>
            <person name="Tapia R."/>
            <person name="Land M."/>
            <person name="Hauser L."/>
            <person name="Kyrpides N."/>
            <person name="Mikhailova N."/>
            <person name="Sieprawska-Lupa M."/>
            <person name="Whitman W.B."/>
            <person name="Anderson I."/>
            <person name="Woyke T."/>
        </authorList>
    </citation>
    <scope>NUCLEOTIDE SEQUENCE [LARGE SCALE GENOMIC DNA]</scope>
    <source>
        <strain evidence="9">ATCC BAA-1072 / DSM 3721 / NBRC 107634 / OCM 161 / Z-7303</strain>
    </source>
</reference>
<evidence type="ECO:0000256" key="1">
    <source>
        <dbReference type="ARBA" id="ARBA00001966"/>
    </source>
</evidence>
<organism evidence="8 9">
    <name type="scientific">Methanohalobium evestigatum (strain ATCC BAA-1072 / DSM 3721 / NBRC 107634 / OCM 161 / Z-7303)</name>
    <dbReference type="NCBI Taxonomy" id="644295"/>
    <lineage>
        <taxon>Archaea</taxon>
        <taxon>Methanobacteriati</taxon>
        <taxon>Methanobacteriota</taxon>
        <taxon>Stenosarchaea group</taxon>
        <taxon>Methanomicrobia</taxon>
        <taxon>Methanosarcinales</taxon>
        <taxon>Methanosarcinaceae</taxon>
        <taxon>Methanohalobium</taxon>
    </lineage>
</organism>
<keyword evidence="9" id="KW-1185">Reference proteome</keyword>
<keyword evidence="5" id="KW-0408">Iron</keyword>
<evidence type="ECO:0000256" key="2">
    <source>
        <dbReference type="ARBA" id="ARBA00011032"/>
    </source>
</evidence>
<accession>D7EA46</accession>
<dbReference type="STRING" id="644295.Metev_1886"/>
<dbReference type="InterPro" id="IPR036503">
    <property type="entry name" value="Ald_Fedxn_OxRdtase_N_sf"/>
</dbReference>
<keyword evidence="3" id="KW-0004">4Fe-4S</keyword>
<dbReference type="OrthoDB" id="84495at2157"/>
<dbReference type="InterPro" id="IPR013984">
    <property type="entry name" value="Ald_Fedxn_OxRdtase_dom2"/>
</dbReference>
<dbReference type="SMART" id="SM00790">
    <property type="entry name" value="AFOR_N"/>
    <property type="match status" value="1"/>
</dbReference>
<dbReference type="Proteomes" id="UP000000391">
    <property type="component" value="Chromosome"/>
</dbReference>
<dbReference type="AlphaFoldDB" id="D7EA46"/>
<dbReference type="PANTHER" id="PTHR30038">
    <property type="entry name" value="ALDEHYDE FERREDOXIN OXIDOREDUCTASE"/>
    <property type="match status" value="1"/>
</dbReference>
<proteinExistence type="inferred from homology"/>
<feature type="domain" description="Aldehyde ferredoxin oxidoreductase N-terminal" evidence="7">
    <location>
        <begin position="10"/>
        <end position="236"/>
    </location>
</feature>
<comment type="similarity">
    <text evidence="2">Belongs to the AOR/FOR family.</text>
</comment>
<dbReference type="HOGENOM" id="CLU_440510_0_0_2"/>
<dbReference type="Gene3D" id="1.10.569.10">
    <property type="entry name" value="Aldehyde Ferredoxin Oxidoreductase Protein, subunit A, domain 2"/>
    <property type="match status" value="1"/>
</dbReference>
<dbReference type="GO" id="GO:0009055">
    <property type="term" value="F:electron transfer activity"/>
    <property type="evidence" value="ECO:0007669"/>
    <property type="project" value="InterPro"/>
</dbReference>
<comment type="cofactor">
    <cofactor evidence="1">
        <name>[4Fe-4S] cluster</name>
        <dbReference type="ChEBI" id="CHEBI:49883"/>
    </cofactor>
</comment>
<dbReference type="EMBL" id="CP002069">
    <property type="protein sequence ID" value="ADI74717.1"/>
    <property type="molecule type" value="Genomic_DNA"/>
</dbReference>
<dbReference type="Pfam" id="PF02730">
    <property type="entry name" value="AFOR_N"/>
    <property type="match status" value="1"/>
</dbReference>
<evidence type="ECO:0000256" key="5">
    <source>
        <dbReference type="ARBA" id="ARBA00023004"/>
    </source>
</evidence>
<dbReference type="PANTHER" id="PTHR30038:SF7">
    <property type="entry name" value="TUNGSTEN-CONTAINING GLYCERALDEHYDE-3-PHOSPHATE:FERREDOXIN OXIDOREDUCTASE"/>
    <property type="match status" value="1"/>
</dbReference>
<dbReference type="InterPro" id="IPR013983">
    <property type="entry name" value="Ald_Fedxn_OxRdtase_N"/>
</dbReference>
<evidence type="ECO:0000256" key="4">
    <source>
        <dbReference type="ARBA" id="ARBA00022723"/>
    </source>
</evidence>
<dbReference type="Pfam" id="PF01314">
    <property type="entry name" value="AFOR_C"/>
    <property type="match status" value="1"/>
</dbReference>
<dbReference type="InterPro" id="IPR051919">
    <property type="entry name" value="W-dependent_AOR"/>
</dbReference>
<evidence type="ECO:0000313" key="8">
    <source>
        <dbReference type="EMBL" id="ADI74717.1"/>
    </source>
</evidence>
<evidence type="ECO:0000313" key="9">
    <source>
        <dbReference type="Proteomes" id="UP000000391"/>
    </source>
</evidence>
<dbReference type="KEGG" id="mev:Metev_1886"/>